<sequence length="64" mass="6949">MSFVLLNDISSEVVAEGWLGQEASLKLVPRWGSPPLSNKPTRAKLHVTVDADARVEEGNSPNHP</sequence>
<proteinExistence type="predicted"/>
<reference evidence="1 2" key="1">
    <citation type="submission" date="2019-02" db="EMBL/GenBank/DDBJ databases">
        <title>Deep-cultivation of Planctomycetes and their phenomic and genomic characterization uncovers novel biology.</title>
        <authorList>
            <person name="Wiegand S."/>
            <person name="Jogler M."/>
            <person name="Boedeker C."/>
            <person name="Pinto D."/>
            <person name="Vollmers J."/>
            <person name="Rivas-Marin E."/>
            <person name="Kohn T."/>
            <person name="Peeters S.H."/>
            <person name="Heuer A."/>
            <person name="Rast P."/>
            <person name="Oberbeckmann S."/>
            <person name="Bunk B."/>
            <person name="Jeske O."/>
            <person name="Meyerdierks A."/>
            <person name="Storesund J.E."/>
            <person name="Kallscheuer N."/>
            <person name="Luecker S."/>
            <person name="Lage O.M."/>
            <person name="Pohl T."/>
            <person name="Merkel B.J."/>
            <person name="Hornburger P."/>
            <person name="Mueller R.-W."/>
            <person name="Bruemmer F."/>
            <person name="Labrenz M."/>
            <person name="Spormann A.M."/>
            <person name="Op den Camp H."/>
            <person name="Overmann J."/>
            <person name="Amann R."/>
            <person name="Jetten M.S.M."/>
            <person name="Mascher T."/>
            <person name="Medema M.H."/>
            <person name="Devos D.P."/>
            <person name="Kaster A.-K."/>
            <person name="Ovreas L."/>
            <person name="Rohde M."/>
            <person name="Galperin M.Y."/>
            <person name="Jogler C."/>
        </authorList>
    </citation>
    <scope>NUCLEOTIDE SEQUENCE [LARGE SCALE GENOMIC DNA]</scope>
    <source>
        <strain evidence="1 2">Spb1</strain>
    </source>
</reference>
<keyword evidence="2" id="KW-1185">Reference proteome</keyword>
<organism evidence="1 2">
    <name type="scientific">Planctopirus ephydatiae</name>
    <dbReference type="NCBI Taxonomy" id="2528019"/>
    <lineage>
        <taxon>Bacteria</taxon>
        <taxon>Pseudomonadati</taxon>
        <taxon>Planctomycetota</taxon>
        <taxon>Planctomycetia</taxon>
        <taxon>Planctomycetales</taxon>
        <taxon>Planctomycetaceae</taxon>
        <taxon>Planctopirus</taxon>
    </lineage>
</organism>
<dbReference type="KEGG" id="peh:Spb1_33770"/>
<dbReference type="AlphaFoldDB" id="A0A518GS71"/>
<evidence type="ECO:0000313" key="2">
    <source>
        <dbReference type="Proteomes" id="UP000315349"/>
    </source>
</evidence>
<protein>
    <submittedName>
        <fullName evidence="1">Uncharacterized protein</fullName>
    </submittedName>
</protein>
<dbReference type="EMBL" id="CP036299">
    <property type="protein sequence ID" value="QDV31433.1"/>
    <property type="molecule type" value="Genomic_DNA"/>
</dbReference>
<name>A0A518GS71_9PLAN</name>
<dbReference type="Proteomes" id="UP000315349">
    <property type="component" value="Chromosome"/>
</dbReference>
<evidence type="ECO:0000313" key="1">
    <source>
        <dbReference type="EMBL" id="QDV31433.1"/>
    </source>
</evidence>
<gene>
    <name evidence="1" type="ORF">Spb1_33770</name>
</gene>
<accession>A0A518GS71</accession>